<dbReference type="InterPro" id="IPR050661">
    <property type="entry name" value="BglG_antiterminators"/>
</dbReference>
<dbReference type="GO" id="GO:0003723">
    <property type="term" value="F:RNA binding"/>
    <property type="evidence" value="ECO:0007669"/>
    <property type="project" value="InterPro"/>
</dbReference>
<dbReference type="OrthoDB" id="9813552at2"/>
<dbReference type="Proteomes" id="UP000221653">
    <property type="component" value="Unassembled WGS sequence"/>
</dbReference>
<comment type="caution">
    <text evidence="5">The sequence shown here is derived from an EMBL/GenBank/DDBJ whole genome shotgun (WGS) entry which is preliminary data.</text>
</comment>
<keyword evidence="3" id="KW-0804">Transcription</keyword>
<dbReference type="STRING" id="1724.GCA_001044175_02261"/>
<dbReference type="InterPro" id="IPR036634">
    <property type="entry name" value="PRD_sf"/>
</dbReference>
<evidence type="ECO:0000313" key="6">
    <source>
        <dbReference type="Proteomes" id="UP000221653"/>
    </source>
</evidence>
<evidence type="ECO:0000256" key="1">
    <source>
        <dbReference type="ARBA" id="ARBA00022737"/>
    </source>
</evidence>
<dbReference type="PANTHER" id="PTHR30185">
    <property type="entry name" value="CRYPTIC BETA-GLUCOSIDE BGL OPERON ANTITERMINATOR"/>
    <property type="match status" value="1"/>
</dbReference>
<feature type="domain" description="PRD" evidence="4">
    <location>
        <begin position="64"/>
        <end position="171"/>
    </location>
</feature>
<dbReference type="EMBL" id="PDJF01000001">
    <property type="protein sequence ID" value="PFG28001.1"/>
    <property type="molecule type" value="Genomic_DNA"/>
</dbReference>
<name>A0A2A9DNN7_9CORY</name>
<dbReference type="PANTHER" id="PTHR30185:SF18">
    <property type="entry name" value="TRANSCRIPTIONAL REGULATOR MTLR"/>
    <property type="match status" value="1"/>
</dbReference>
<reference evidence="5 6" key="1">
    <citation type="submission" date="2017-10" db="EMBL/GenBank/DDBJ databases">
        <title>Sequencing the genomes of 1000 actinobacteria strains.</title>
        <authorList>
            <person name="Klenk H.-P."/>
        </authorList>
    </citation>
    <scope>NUCLEOTIDE SEQUENCE [LARGE SCALE GENOMIC DNA]</scope>
    <source>
        <strain evidence="5 6">DSM 20688</strain>
    </source>
</reference>
<dbReference type="InterPro" id="IPR011608">
    <property type="entry name" value="PRD"/>
</dbReference>
<dbReference type="RefSeq" id="WP_048380823.1">
    <property type="nucleotide sequence ID" value="NZ_LDYE01000008.1"/>
</dbReference>
<protein>
    <submittedName>
        <fullName evidence="5">BglG family transcriptional antiterminator</fullName>
    </submittedName>
</protein>
<keyword evidence="6" id="KW-1185">Reference proteome</keyword>
<dbReference type="Pfam" id="PF00874">
    <property type="entry name" value="PRD"/>
    <property type="match status" value="2"/>
</dbReference>
<dbReference type="SMART" id="SM01061">
    <property type="entry name" value="CAT_RBD"/>
    <property type="match status" value="1"/>
</dbReference>
<evidence type="ECO:0000256" key="3">
    <source>
        <dbReference type="ARBA" id="ARBA00023163"/>
    </source>
</evidence>
<dbReference type="InterPro" id="IPR036650">
    <property type="entry name" value="CAT_RNA-bd_dom_sf"/>
</dbReference>
<dbReference type="Pfam" id="PF03123">
    <property type="entry name" value="CAT_RBD"/>
    <property type="match status" value="1"/>
</dbReference>
<keyword evidence="1" id="KW-0677">Repeat</keyword>
<dbReference type="PROSITE" id="PS51372">
    <property type="entry name" value="PRD_2"/>
    <property type="match status" value="2"/>
</dbReference>
<evidence type="ECO:0000256" key="2">
    <source>
        <dbReference type="ARBA" id="ARBA00023015"/>
    </source>
</evidence>
<dbReference type="SUPFAM" id="SSF63520">
    <property type="entry name" value="PTS-regulatory domain, PRD"/>
    <property type="match status" value="2"/>
</dbReference>
<dbReference type="InterPro" id="IPR004341">
    <property type="entry name" value="CAT_RNA-bd_dom"/>
</dbReference>
<evidence type="ECO:0000259" key="4">
    <source>
        <dbReference type="PROSITE" id="PS51372"/>
    </source>
</evidence>
<sequence length="282" mass="31222">MHILRVFNNNVVLARRGDEEVIVTGRGLGFQAKSGDELDPQKVQKVFVPSDGRDPDHLAIMLAQLPGSTISLVNSVLEDVGAPDSARNSITFVVAVADHIDQALRRTIRGEHISYPLEAEVRHLYPEELERARQFVAAFNDRQEAMVALPDSEAIALALHFVSTSFTTGDLSFTYKMTGLIEQIIDVISSEYGVELDTVNVSVARFITHLRYLFVRISQEQQLADEAPQIAAAINEAYAREASLAGRLAFMIELRFNTELTPSEVSYLTLHIARMAGTPTEL</sequence>
<organism evidence="5 6">
    <name type="scientific">Corynebacterium renale</name>
    <dbReference type="NCBI Taxonomy" id="1724"/>
    <lineage>
        <taxon>Bacteria</taxon>
        <taxon>Bacillati</taxon>
        <taxon>Actinomycetota</taxon>
        <taxon>Actinomycetes</taxon>
        <taxon>Mycobacteriales</taxon>
        <taxon>Corynebacteriaceae</taxon>
        <taxon>Corynebacterium</taxon>
    </lineage>
</organism>
<dbReference type="AlphaFoldDB" id="A0A2A9DNN7"/>
<dbReference type="Gene3D" id="2.30.24.10">
    <property type="entry name" value="CAT RNA-binding domain"/>
    <property type="match status" value="1"/>
</dbReference>
<keyword evidence="2" id="KW-0805">Transcription regulation</keyword>
<dbReference type="SUPFAM" id="SSF50151">
    <property type="entry name" value="SacY-like RNA-binding domain"/>
    <property type="match status" value="1"/>
</dbReference>
<gene>
    <name evidence="5" type="ORF">ATK06_1083</name>
</gene>
<evidence type="ECO:0000313" key="5">
    <source>
        <dbReference type="EMBL" id="PFG28001.1"/>
    </source>
</evidence>
<dbReference type="GO" id="GO:0006355">
    <property type="term" value="P:regulation of DNA-templated transcription"/>
    <property type="evidence" value="ECO:0007669"/>
    <property type="project" value="InterPro"/>
</dbReference>
<proteinExistence type="predicted"/>
<accession>A0A2A9DNN7</accession>
<feature type="domain" description="PRD" evidence="4">
    <location>
        <begin position="172"/>
        <end position="282"/>
    </location>
</feature>
<dbReference type="Gene3D" id="1.10.1790.10">
    <property type="entry name" value="PRD domain"/>
    <property type="match status" value="2"/>
</dbReference>